<dbReference type="Proteomes" id="UP001302429">
    <property type="component" value="Chromosome"/>
</dbReference>
<evidence type="ECO:0000313" key="3">
    <source>
        <dbReference type="Proteomes" id="UP001302429"/>
    </source>
</evidence>
<dbReference type="RefSeq" id="WP_317081113.1">
    <property type="nucleotide sequence ID" value="NZ_CP136594.1"/>
</dbReference>
<protein>
    <submittedName>
        <fullName evidence="2">BLUF domain-containing protein</fullName>
    </submittedName>
</protein>
<dbReference type="GO" id="GO:0009882">
    <property type="term" value="F:blue light photoreceptor activity"/>
    <property type="evidence" value="ECO:0007669"/>
    <property type="project" value="InterPro"/>
</dbReference>
<dbReference type="EMBL" id="CP136594">
    <property type="protein sequence ID" value="WOE74781.1"/>
    <property type="molecule type" value="Genomic_DNA"/>
</dbReference>
<dbReference type="Gene3D" id="3.30.70.100">
    <property type="match status" value="1"/>
</dbReference>
<dbReference type="Pfam" id="PF04940">
    <property type="entry name" value="BLUF"/>
    <property type="match status" value="1"/>
</dbReference>
<sequence>MTIAQIDKQSVKGPDHNDLAMLLYSSSATQEFDTNKLDQLISRAQRRNHSMGVTGAVFYEHGRFLQWLEGPADAVDTLYHDIGQDSRHTDIEMVCYGRTDHRLFSQWDMHLFDKRGQIEKALDGFSPNPLYYDDKQAIRAAAQNLYRGNDAPFAAMLASKNHVLSDEIALCHTLMRDYNRMWQADICSEFDITLGLTQLLAAFRKWRQFEDVPVPEPGRRPLLVVTLPGEPHIVGATLASEALIDAGRDVTLEFPTSYQALGDTVARANYGGVTVVTSSVFSREHWTHRMHDTITAARNALASDSRIVNCGKFGCASPNLAKKTGFDACCCSANELPGLFGGVSHGHH</sequence>
<gene>
    <name evidence="2" type="ORF">RB602_13170</name>
</gene>
<evidence type="ECO:0000259" key="1">
    <source>
        <dbReference type="PROSITE" id="PS50925"/>
    </source>
</evidence>
<organism evidence="2 3">
    <name type="scientific">Alterisphingorhabdus coralli</name>
    <dbReference type="NCBI Taxonomy" id="3071408"/>
    <lineage>
        <taxon>Bacteria</taxon>
        <taxon>Pseudomonadati</taxon>
        <taxon>Pseudomonadota</taxon>
        <taxon>Alphaproteobacteria</taxon>
        <taxon>Sphingomonadales</taxon>
        <taxon>Sphingomonadaceae</taxon>
        <taxon>Alterisphingorhabdus (ex Yan et al. 2024)</taxon>
    </lineage>
</organism>
<dbReference type="InterPro" id="IPR007024">
    <property type="entry name" value="BLUF_domain"/>
</dbReference>
<dbReference type="InterPro" id="IPR036046">
    <property type="entry name" value="Acylphosphatase-like_dom_sf"/>
</dbReference>
<name>A0AA97F792_9SPHN</name>
<proteinExistence type="predicted"/>
<dbReference type="GO" id="GO:0071949">
    <property type="term" value="F:FAD binding"/>
    <property type="evidence" value="ECO:0007669"/>
    <property type="project" value="InterPro"/>
</dbReference>
<dbReference type="SMART" id="SM01034">
    <property type="entry name" value="BLUF"/>
    <property type="match status" value="1"/>
</dbReference>
<accession>A0AA97F792</accession>
<dbReference type="SUPFAM" id="SSF54975">
    <property type="entry name" value="Acylphosphatase/BLUF domain-like"/>
    <property type="match status" value="1"/>
</dbReference>
<dbReference type="PROSITE" id="PS50925">
    <property type="entry name" value="BLUF"/>
    <property type="match status" value="1"/>
</dbReference>
<dbReference type="Gene3D" id="3.40.50.280">
    <property type="entry name" value="Cobalamin-binding domain"/>
    <property type="match status" value="1"/>
</dbReference>
<reference evidence="2 3" key="1">
    <citation type="submission" date="2023-10" db="EMBL/GenBank/DDBJ databases">
        <title>Complete genome sequence of a Sphingomonadaceae bacterium.</title>
        <authorList>
            <person name="Yan C."/>
        </authorList>
    </citation>
    <scope>NUCLEOTIDE SEQUENCE [LARGE SCALE GENOMIC DNA]</scope>
    <source>
        <strain evidence="2 3">SCSIO 66989</strain>
    </source>
</reference>
<evidence type="ECO:0000313" key="2">
    <source>
        <dbReference type="EMBL" id="WOE74781.1"/>
    </source>
</evidence>
<keyword evidence="3" id="KW-1185">Reference proteome</keyword>
<feature type="domain" description="BLUF" evidence="1">
    <location>
        <begin position="19"/>
        <end position="110"/>
    </location>
</feature>
<dbReference type="KEGG" id="acoa:RB602_13170"/>
<dbReference type="AlphaFoldDB" id="A0AA97F792"/>